<evidence type="ECO:0000313" key="2">
    <source>
        <dbReference type="Proteomes" id="UP000277204"/>
    </source>
</evidence>
<reference evidence="1 2" key="1">
    <citation type="submission" date="2018-11" db="EMBL/GenBank/DDBJ databases">
        <authorList>
            <consortium name="Pathogen Informatics"/>
        </authorList>
    </citation>
    <scope>NUCLEOTIDE SEQUENCE [LARGE SCALE GENOMIC DNA]</scope>
    <source>
        <strain evidence="1 2">Zambia</strain>
    </source>
</reference>
<dbReference type="AlphaFoldDB" id="A0A183N9I0"/>
<organism evidence="1 2">
    <name type="scientific">Schistosoma margrebowiei</name>
    <dbReference type="NCBI Taxonomy" id="48269"/>
    <lineage>
        <taxon>Eukaryota</taxon>
        <taxon>Metazoa</taxon>
        <taxon>Spiralia</taxon>
        <taxon>Lophotrochozoa</taxon>
        <taxon>Platyhelminthes</taxon>
        <taxon>Trematoda</taxon>
        <taxon>Digenea</taxon>
        <taxon>Strigeidida</taxon>
        <taxon>Schistosomatoidea</taxon>
        <taxon>Schistosomatidae</taxon>
        <taxon>Schistosoma</taxon>
    </lineage>
</organism>
<sequence length="330" mass="37390">MRSVKPASTQPQSTDVFVQPDSRYNTHVFVRRDSHRRPSESAYEGLFKVLQRESKYYIVDKNGTNDSISIDRSNAAYLEGNPIHVDFPSVQSHNTTPTLIIPQPTTNTSDDTLNVSENKLKTTRSGRRIRFPEHLNDYCTTAGKERCSLRGAEIFIVNFLFLLCCISVPCSKERRPDAAKLRELVDPSSSTMNMDLTSYTNRLTNAMRSVKPASTQPQSTDVFVQPDSRYNTHVFVRRDSHRRPSESAYEGLFKVLQRESKYYIVDKNGTNDSISIDCLNAAYLEGNPIHVDFPSVQSHNTTPTLIIIIIISSQITVCYMRHASLQARSN</sequence>
<name>A0A183N9I0_9TREM</name>
<gene>
    <name evidence="1" type="ORF">SMRZ_LOCUS24955</name>
</gene>
<dbReference type="PANTHER" id="PTHR38681:SF1">
    <property type="entry name" value="RETROVIRUS-RELATED POL POLYPROTEIN FROM TRANSPOSON 412-LIKE PROTEIN"/>
    <property type="match status" value="1"/>
</dbReference>
<dbReference type="Proteomes" id="UP000277204">
    <property type="component" value="Unassembled WGS sequence"/>
</dbReference>
<proteinExistence type="predicted"/>
<accession>A0A183N9I0</accession>
<evidence type="ECO:0000313" key="1">
    <source>
        <dbReference type="EMBL" id="VDP53369.1"/>
    </source>
</evidence>
<dbReference type="EMBL" id="UZAI01020831">
    <property type="protein sequence ID" value="VDP53369.1"/>
    <property type="molecule type" value="Genomic_DNA"/>
</dbReference>
<dbReference type="PANTHER" id="PTHR38681">
    <property type="entry name" value="RETROVIRUS-RELATED POL POLYPROTEIN FROM TRANSPOSON 412-LIKE PROTEIN-RELATED"/>
    <property type="match status" value="1"/>
</dbReference>
<protein>
    <submittedName>
        <fullName evidence="1">Uncharacterized protein</fullName>
    </submittedName>
</protein>
<keyword evidence="2" id="KW-1185">Reference proteome</keyword>